<reference evidence="2" key="1">
    <citation type="journal article" date="2022" name="bioRxiv">
        <title>Sequencing and chromosome-scale assembly of the giantPleurodeles waltlgenome.</title>
        <authorList>
            <person name="Brown T."/>
            <person name="Elewa A."/>
            <person name="Iarovenko S."/>
            <person name="Subramanian E."/>
            <person name="Araus A.J."/>
            <person name="Petzold A."/>
            <person name="Susuki M."/>
            <person name="Suzuki K.-i.T."/>
            <person name="Hayashi T."/>
            <person name="Toyoda A."/>
            <person name="Oliveira C."/>
            <person name="Osipova E."/>
            <person name="Leigh N.D."/>
            <person name="Simon A."/>
            <person name="Yun M.H."/>
        </authorList>
    </citation>
    <scope>NUCLEOTIDE SEQUENCE</scope>
    <source>
        <strain evidence="2">20211129_DDA</strain>
        <tissue evidence="2">Liver</tissue>
    </source>
</reference>
<evidence type="ECO:0000256" key="1">
    <source>
        <dbReference type="SAM" id="MobiDB-lite"/>
    </source>
</evidence>
<proteinExistence type="predicted"/>
<comment type="caution">
    <text evidence="2">The sequence shown here is derived from an EMBL/GenBank/DDBJ whole genome shotgun (WGS) entry which is preliminary data.</text>
</comment>
<feature type="compositionally biased region" description="Polar residues" evidence="1">
    <location>
        <begin position="20"/>
        <end position="38"/>
    </location>
</feature>
<protein>
    <submittedName>
        <fullName evidence="2">Uncharacterized protein</fullName>
    </submittedName>
</protein>
<feature type="compositionally biased region" description="Basic and acidic residues" evidence="1">
    <location>
        <begin position="10"/>
        <end position="19"/>
    </location>
</feature>
<organism evidence="2 3">
    <name type="scientific">Pleurodeles waltl</name>
    <name type="common">Iberian ribbed newt</name>
    <dbReference type="NCBI Taxonomy" id="8319"/>
    <lineage>
        <taxon>Eukaryota</taxon>
        <taxon>Metazoa</taxon>
        <taxon>Chordata</taxon>
        <taxon>Craniata</taxon>
        <taxon>Vertebrata</taxon>
        <taxon>Euteleostomi</taxon>
        <taxon>Amphibia</taxon>
        <taxon>Batrachia</taxon>
        <taxon>Caudata</taxon>
        <taxon>Salamandroidea</taxon>
        <taxon>Salamandridae</taxon>
        <taxon>Pleurodelinae</taxon>
        <taxon>Pleurodeles</taxon>
    </lineage>
</organism>
<evidence type="ECO:0000313" key="3">
    <source>
        <dbReference type="Proteomes" id="UP001066276"/>
    </source>
</evidence>
<name>A0AAV7UZM9_PLEWA</name>
<gene>
    <name evidence="2" type="ORF">NDU88_003302</name>
</gene>
<evidence type="ECO:0000313" key="2">
    <source>
        <dbReference type="EMBL" id="KAJ1194007.1"/>
    </source>
</evidence>
<keyword evidence="3" id="KW-1185">Reference proteome</keyword>
<dbReference type="EMBL" id="JANPWB010000004">
    <property type="protein sequence ID" value="KAJ1194007.1"/>
    <property type="molecule type" value="Genomic_DNA"/>
</dbReference>
<sequence>MTDPSATQRSDPDPDRHTTDPSATQQSKPDPDQHTATPEKNAYRVIGKPDGRVPFDSPEGGGDSSSRVEEEGRVGTGNPDIRVDEMVKRVERFCAQRARKEEEDAKRADRGEERTENANREGDGENSGRPFGRATSRNT</sequence>
<accession>A0AAV7UZM9</accession>
<feature type="region of interest" description="Disordered" evidence="1">
    <location>
        <begin position="96"/>
        <end position="139"/>
    </location>
</feature>
<feature type="region of interest" description="Disordered" evidence="1">
    <location>
        <begin position="1"/>
        <end position="83"/>
    </location>
</feature>
<feature type="compositionally biased region" description="Basic and acidic residues" evidence="1">
    <location>
        <begin position="96"/>
        <end position="123"/>
    </location>
</feature>
<dbReference type="Proteomes" id="UP001066276">
    <property type="component" value="Chromosome 2_2"/>
</dbReference>
<dbReference type="AlphaFoldDB" id="A0AAV7UZM9"/>